<dbReference type="Gene3D" id="2.60.120.10">
    <property type="entry name" value="Jelly Rolls"/>
    <property type="match status" value="1"/>
</dbReference>
<organism evidence="2 3">
    <name type="scientific">Nocardia ninae NBRC 108245</name>
    <dbReference type="NCBI Taxonomy" id="1210091"/>
    <lineage>
        <taxon>Bacteria</taxon>
        <taxon>Bacillati</taxon>
        <taxon>Actinomycetota</taxon>
        <taxon>Actinomycetes</taxon>
        <taxon>Mycobacteriales</taxon>
        <taxon>Nocardiaceae</taxon>
        <taxon>Nocardia</taxon>
    </lineage>
</organism>
<dbReference type="InterPro" id="IPR011051">
    <property type="entry name" value="RmlC_Cupin_sf"/>
</dbReference>
<dbReference type="EMBL" id="BJXA01000069">
    <property type="protein sequence ID" value="GEM42446.1"/>
    <property type="molecule type" value="Genomic_DNA"/>
</dbReference>
<dbReference type="PANTHER" id="PTHR36440">
    <property type="entry name" value="PUTATIVE (AFU_ORTHOLOGUE AFUA_8G07350)-RELATED"/>
    <property type="match status" value="1"/>
</dbReference>
<evidence type="ECO:0000313" key="3">
    <source>
        <dbReference type="Proteomes" id="UP000321424"/>
    </source>
</evidence>
<evidence type="ECO:0000313" key="2">
    <source>
        <dbReference type="EMBL" id="GEM42446.1"/>
    </source>
</evidence>
<dbReference type="Proteomes" id="UP000321424">
    <property type="component" value="Unassembled WGS sequence"/>
</dbReference>
<accession>A0A511MR15</accession>
<reference evidence="2 3" key="1">
    <citation type="submission" date="2019-07" db="EMBL/GenBank/DDBJ databases">
        <title>Whole genome shotgun sequence of Nocardia ninae NBRC 108245.</title>
        <authorList>
            <person name="Hosoyama A."/>
            <person name="Uohara A."/>
            <person name="Ohji S."/>
            <person name="Ichikawa N."/>
        </authorList>
    </citation>
    <scope>NUCLEOTIDE SEQUENCE [LARGE SCALE GENOMIC DNA]</scope>
    <source>
        <strain evidence="2 3">NBRC 108245</strain>
    </source>
</reference>
<dbReference type="AlphaFoldDB" id="A0A511MR15"/>
<dbReference type="SUPFAM" id="SSF51182">
    <property type="entry name" value="RmlC-like cupins"/>
    <property type="match status" value="1"/>
</dbReference>
<name>A0A511MR15_9NOCA</name>
<dbReference type="InterPro" id="IPR014710">
    <property type="entry name" value="RmlC-like_jellyroll"/>
</dbReference>
<dbReference type="Pfam" id="PF07883">
    <property type="entry name" value="Cupin_2"/>
    <property type="match status" value="1"/>
</dbReference>
<gene>
    <name evidence="2" type="ORF">NN4_69650</name>
</gene>
<proteinExistence type="predicted"/>
<evidence type="ECO:0000259" key="1">
    <source>
        <dbReference type="Pfam" id="PF07883"/>
    </source>
</evidence>
<dbReference type="InterPro" id="IPR053146">
    <property type="entry name" value="QDO-like"/>
</dbReference>
<sequence>MPEQHRHELGQHQPIAEWAFGCLVIWHQLAETTGGVLSLAEVVVAKGDEPPVHLHSREDELCFVLEGELTVHRGLARIHAEPGTSVWLPRGIPHGFAVHTATARVLHHYTPAGVEKAHRAFSTAATELALPPNNFRRPSSTEVEAEFAHYGITLMGPVLAQRRGARE</sequence>
<comment type="caution">
    <text evidence="2">The sequence shown here is derived from an EMBL/GenBank/DDBJ whole genome shotgun (WGS) entry which is preliminary data.</text>
</comment>
<dbReference type="PANTHER" id="PTHR36440:SF1">
    <property type="entry name" value="PUTATIVE (AFU_ORTHOLOGUE AFUA_8G07350)-RELATED"/>
    <property type="match status" value="1"/>
</dbReference>
<feature type="domain" description="Cupin type-2" evidence="1">
    <location>
        <begin position="41"/>
        <end position="106"/>
    </location>
</feature>
<keyword evidence="3" id="KW-1185">Reference proteome</keyword>
<dbReference type="InterPro" id="IPR013096">
    <property type="entry name" value="Cupin_2"/>
</dbReference>
<dbReference type="RefSeq" id="WP_186818772.1">
    <property type="nucleotide sequence ID" value="NZ_BJXA01000069.1"/>
</dbReference>
<protein>
    <submittedName>
        <fullName evidence="2">Cupin</fullName>
    </submittedName>
</protein>